<accession>A0A2Z4YUX7</accession>
<reference evidence="1 2" key="1">
    <citation type="submission" date="2018-07" db="EMBL/GenBank/DDBJ databases">
        <title>Rhizobium leguminosarum strain:ATCC 14479 Genome sequencing and assembly.</title>
        <authorList>
            <person name="Chakraborty R."/>
        </authorList>
    </citation>
    <scope>NUCLEOTIDE SEQUENCE [LARGE SCALE GENOMIC DNA]</scope>
    <source>
        <strain evidence="1 2">ATCC 14479</strain>
        <plasmid evidence="2">Plasmid unnamed3</plasmid>
    </source>
</reference>
<dbReference type="RefSeq" id="WP_112908168.1">
    <property type="nucleotide sequence ID" value="NZ_CP030763.1"/>
</dbReference>
<keyword evidence="1" id="KW-0614">Plasmid</keyword>
<sequence length="143" mass="14259">MPRALSTLTLSDAKQMLGAGEAKAADLGIPYNIAVVDAGGALIAFTRQDGALEGSIDLAIGKAKTARMFNKTTEYLAELAQPGAPLFGIEQSNGGHVVIFGGGLPVTVGDQIVGAVGTSAGSVEQDIAVAEAAAAAIAKNPKP</sequence>
<dbReference type="AlphaFoldDB" id="A0A2Z4YUX7"/>
<gene>
    <name evidence="1" type="ORF">DLJ82_6324</name>
</gene>
<dbReference type="Pfam" id="PF03928">
    <property type="entry name" value="HbpS-like"/>
    <property type="match status" value="1"/>
</dbReference>
<dbReference type="PANTHER" id="PTHR34309">
    <property type="entry name" value="SLR1406 PROTEIN"/>
    <property type="match status" value="1"/>
</dbReference>
<dbReference type="Proteomes" id="UP000251166">
    <property type="component" value="Plasmid unnamed3"/>
</dbReference>
<geneLocation type="plasmid" evidence="1 2">
    <name>unnamed3</name>
</geneLocation>
<dbReference type="EMBL" id="CP030763">
    <property type="protein sequence ID" value="AXA44295.1"/>
    <property type="molecule type" value="Genomic_DNA"/>
</dbReference>
<protein>
    <recommendedName>
        <fullName evidence="3">Heme-binding protein</fullName>
    </recommendedName>
</protein>
<dbReference type="InterPro" id="IPR005624">
    <property type="entry name" value="PduO/GlcC-like"/>
</dbReference>
<evidence type="ECO:0000313" key="2">
    <source>
        <dbReference type="Proteomes" id="UP000251166"/>
    </source>
</evidence>
<dbReference type="SUPFAM" id="SSF143744">
    <property type="entry name" value="GlcG-like"/>
    <property type="match status" value="1"/>
</dbReference>
<dbReference type="PANTHER" id="PTHR34309:SF1">
    <property type="entry name" value="PROTEIN GLCG"/>
    <property type="match status" value="1"/>
</dbReference>
<dbReference type="InterPro" id="IPR038084">
    <property type="entry name" value="PduO/GlcC-like_sf"/>
</dbReference>
<evidence type="ECO:0008006" key="3">
    <source>
        <dbReference type="Google" id="ProtNLM"/>
    </source>
</evidence>
<dbReference type="InterPro" id="IPR052517">
    <property type="entry name" value="GlcG_carb_metab_protein"/>
</dbReference>
<evidence type="ECO:0000313" key="1">
    <source>
        <dbReference type="EMBL" id="AXA44295.1"/>
    </source>
</evidence>
<organism evidence="1 2">
    <name type="scientific">Rhizobium leguminosarum</name>
    <dbReference type="NCBI Taxonomy" id="384"/>
    <lineage>
        <taxon>Bacteria</taxon>
        <taxon>Pseudomonadati</taxon>
        <taxon>Pseudomonadota</taxon>
        <taxon>Alphaproteobacteria</taxon>
        <taxon>Hyphomicrobiales</taxon>
        <taxon>Rhizobiaceae</taxon>
        <taxon>Rhizobium/Agrobacterium group</taxon>
        <taxon>Rhizobium</taxon>
    </lineage>
</organism>
<proteinExistence type="predicted"/>
<name>A0A2Z4YUX7_RHILE</name>
<dbReference type="Gene3D" id="3.30.450.150">
    <property type="entry name" value="Haem-degrading domain"/>
    <property type="match status" value="1"/>
</dbReference>